<dbReference type="SUPFAM" id="SSF48452">
    <property type="entry name" value="TPR-like"/>
    <property type="match status" value="1"/>
</dbReference>
<evidence type="ECO:0000313" key="2">
    <source>
        <dbReference type="EMBL" id="URD72239.1"/>
    </source>
</evidence>
<evidence type="ECO:0000256" key="1">
    <source>
        <dbReference type="SAM" id="MobiDB-lite"/>
    </source>
</evidence>
<feature type="compositionally biased region" description="Polar residues" evidence="1">
    <location>
        <begin position="282"/>
        <end position="297"/>
    </location>
</feature>
<dbReference type="AlphaFoldDB" id="A0A9E7J8T0"/>
<sequence length="352" mass="39602">MAAAAMSKIERAHRMYREGCHEVALGLYTDALAMAKTKAQKIALHSNRAACYLKLHDFKKAAEECTSVLELDHQHTGALMLRAQTLVTLKDYQSALFDVNRLMELNPLSDVYRNLQARLKTQLVFFFAFVPSKMSLSDFTCHSLDHVTLVKSSGSLAFHAIIGHNISITFFHRIIYHVISIIFGHRILHRISSLLCSPKIHWSSSHFASHVRSVECQNHMYSCVMNNEDKAQSLAPIPESEEEASSLQENEEEAQPEGTRTQPEEERKVGPADGKPEAPVTQPANTEEASANTSSKPQGWEAIPKPKGHSGLDYSRWDRVEDDSSEEDDDDTEDQQPQYKFRVRTVGVKPVK</sequence>
<feature type="compositionally biased region" description="Acidic residues" evidence="1">
    <location>
        <begin position="239"/>
        <end position="255"/>
    </location>
</feature>
<accession>A0A9E7J8T0</accession>
<feature type="region of interest" description="Disordered" evidence="1">
    <location>
        <begin position="233"/>
        <end position="352"/>
    </location>
</feature>
<feature type="compositionally biased region" description="Basic and acidic residues" evidence="1">
    <location>
        <begin position="262"/>
        <end position="276"/>
    </location>
</feature>
<gene>
    <name evidence="2" type="ORF">MUK42_09868</name>
</gene>
<dbReference type="InterPro" id="IPR019734">
    <property type="entry name" value="TPR_rpt"/>
</dbReference>
<keyword evidence="3" id="KW-1185">Reference proteome</keyword>
<dbReference type="Gene3D" id="1.25.40.10">
    <property type="entry name" value="Tetratricopeptide repeat domain"/>
    <property type="match status" value="1"/>
</dbReference>
<name>A0A9E7J8T0_9LILI</name>
<dbReference type="OrthoDB" id="2942533at2759"/>
<proteinExistence type="predicted"/>
<dbReference type="EMBL" id="CP097502">
    <property type="protein sequence ID" value="URD72239.1"/>
    <property type="molecule type" value="Genomic_DNA"/>
</dbReference>
<dbReference type="PANTHER" id="PTHR47541">
    <property type="entry name" value="TETRATRICOPEPTIDE REPEAT (TPR)-LIKE SUPERFAMILY PROTEIN"/>
    <property type="match status" value="1"/>
</dbReference>
<evidence type="ECO:0000313" key="3">
    <source>
        <dbReference type="Proteomes" id="UP001055439"/>
    </source>
</evidence>
<feature type="compositionally biased region" description="Acidic residues" evidence="1">
    <location>
        <begin position="320"/>
        <end position="334"/>
    </location>
</feature>
<protein>
    <submittedName>
        <fullName evidence="2">TPR</fullName>
    </submittedName>
</protein>
<reference evidence="2" key="1">
    <citation type="submission" date="2022-05" db="EMBL/GenBank/DDBJ databases">
        <title>The Musa troglodytarum L. genome provides insights into the mechanism of non-climacteric behaviour and enrichment of carotenoids.</title>
        <authorList>
            <person name="Wang J."/>
        </authorList>
    </citation>
    <scope>NUCLEOTIDE SEQUENCE</scope>
    <source>
        <tissue evidence="2">Leaf</tissue>
    </source>
</reference>
<dbReference type="PANTHER" id="PTHR47541:SF1">
    <property type="entry name" value="TETRATRICOPEPTIDE REPEAT (TPR)-LIKE SUPERFAMILY PROTEIN"/>
    <property type="match status" value="1"/>
</dbReference>
<dbReference type="SMART" id="SM00028">
    <property type="entry name" value="TPR"/>
    <property type="match status" value="2"/>
</dbReference>
<organism evidence="2 3">
    <name type="scientific">Musa troglodytarum</name>
    <name type="common">fe'i banana</name>
    <dbReference type="NCBI Taxonomy" id="320322"/>
    <lineage>
        <taxon>Eukaryota</taxon>
        <taxon>Viridiplantae</taxon>
        <taxon>Streptophyta</taxon>
        <taxon>Embryophyta</taxon>
        <taxon>Tracheophyta</taxon>
        <taxon>Spermatophyta</taxon>
        <taxon>Magnoliopsida</taxon>
        <taxon>Liliopsida</taxon>
        <taxon>Zingiberales</taxon>
        <taxon>Musaceae</taxon>
        <taxon>Musa</taxon>
    </lineage>
</organism>
<dbReference type="Proteomes" id="UP001055439">
    <property type="component" value="Chromosome 1"/>
</dbReference>
<dbReference type="InterPro" id="IPR011990">
    <property type="entry name" value="TPR-like_helical_dom_sf"/>
</dbReference>